<reference evidence="1" key="1">
    <citation type="submission" date="2023-07" db="EMBL/GenBank/DDBJ databases">
        <title>Black Yeasts Isolated from many extreme environments.</title>
        <authorList>
            <person name="Coleine C."/>
            <person name="Stajich J.E."/>
            <person name="Selbmann L."/>
        </authorList>
    </citation>
    <scope>NUCLEOTIDE SEQUENCE</scope>
    <source>
        <strain evidence="1">CCFEE 5714</strain>
    </source>
</reference>
<gene>
    <name evidence="1" type="ORF">LTR37_011512</name>
</gene>
<name>A0ACC3N332_9PEZI</name>
<comment type="caution">
    <text evidence="1">The sequence shown here is derived from an EMBL/GenBank/DDBJ whole genome shotgun (WGS) entry which is preliminary data.</text>
</comment>
<evidence type="ECO:0000313" key="2">
    <source>
        <dbReference type="Proteomes" id="UP001281147"/>
    </source>
</evidence>
<sequence length="484" mass="53663">MLDENLPAFFLKPSSTGIKHHRDFLLSYHGSDPAPAYHLQYADPASPLLNHKNCYAAALFDAYNPEVLFGEVLARPGWTQPTLSAEEVRRQGGVPAPPQPIIPNEFSIQLYNPDQQVRVSVKSSTFGSDSYEFSMPQDVFRTPSASSLDRGQSDPASLDVTPRINFVWRKESKLDKKKKSSKKDPDIAIGLWRQMRELTIYESNLGRVDMEDPKGLEVVLLLSAMVIKDLYFASREQLPDLFNISDGAVRKLSSGGRKLSNPRTAAATHSIVGPPAPLSSHPPPPPTPNQIKRSSLPRLQTTPPQASTTAPPLADPRVQWELEAETARLKAQQESEARDVARRRKERERADEAERKRLQRMVEEEEKEARRKQAEIEKETERLRKLYGVKPISSPSQPNISAPRPQQPPHPQPKPARGPNGLYGHPAASASSVMMSGANNGSSLNVSGRPTGPKKKKSSFFGLRNVSDDSGNANQLRKKGSAMW</sequence>
<proteinExistence type="predicted"/>
<accession>A0ACC3N332</accession>
<organism evidence="1 2">
    <name type="scientific">Vermiconidia calcicola</name>
    <dbReference type="NCBI Taxonomy" id="1690605"/>
    <lineage>
        <taxon>Eukaryota</taxon>
        <taxon>Fungi</taxon>
        <taxon>Dikarya</taxon>
        <taxon>Ascomycota</taxon>
        <taxon>Pezizomycotina</taxon>
        <taxon>Dothideomycetes</taxon>
        <taxon>Dothideomycetidae</taxon>
        <taxon>Mycosphaerellales</taxon>
        <taxon>Extremaceae</taxon>
        <taxon>Vermiconidia</taxon>
    </lineage>
</organism>
<dbReference type="EMBL" id="JAUTXU010000101">
    <property type="protein sequence ID" value="KAK3708416.1"/>
    <property type="molecule type" value="Genomic_DNA"/>
</dbReference>
<dbReference type="Proteomes" id="UP001281147">
    <property type="component" value="Unassembled WGS sequence"/>
</dbReference>
<keyword evidence="2" id="KW-1185">Reference proteome</keyword>
<evidence type="ECO:0000313" key="1">
    <source>
        <dbReference type="EMBL" id="KAK3708416.1"/>
    </source>
</evidence>
<protein>
    <submittedName>
        <fullName evidence="1">Uncharacterized protein</fullName>
    </submittedName>
</protein>